<dbReference type="Proteomes" id="UP001465976">
    <property type="component" value="Unassembled WGS sequence"/>
</dbReference>
<dbReference type="PANTHER" id="PTHR28180:SF2">
    <property type="entry name" value="PEROXISOMAL PROTEIN 2"/>
    <property type="match status" value="1"/>
</dbReference>
<protein>
    <submittedName>
        <fullName evidence="1">Uncharacterized protein</fullName>
    </submittedName>
</protein>
<evidence type="ECO:0000313" key="1">
    <source>
        <dbReference type="EMBL" id="KAL0571157.1"/>
    </source>
</evidence>
<dbReference type="EMBL" id="JBAHYK010000813">
    <property type="protein sequence ID" value="KAL0571157.1"/>
    <property type="molecule type" value="Genomic_DNA"/>
</dbReference>
<dbReference type="InterPro" id="IPR029032">
    <property type="entry name" value="AhpD-like"/>
</dbReference>
<comment type="caution">
    <text evidence="1">The sequence shown here is derived from an EMBL/GenBank/DDBJ whole genome shotgun (WGS) entry which is preliminary data.</text>
</comment>
<dbReference type="SUPFAM" id="SSF69118">
    <property type="entry name" value="AhpD-like"/>
    <property type="match status" value="1"/>
</dbReference>
<gene>
    <name evidence="1" type="ORF">V5O48_010812</name>
</gene>
<evidence type="ECO:0000313" key="2">
    <source>
        <dbReference type="Proteomes" id="UP001465976"/>
    </source>
</evidence>
<keyword evidence="2" id="KW-1185">Reference proteome</keyword>
<organism evidence="1 2">
    <name type="scientific">Marasmius crinis-equi</name>
    <dbReference type="NCBI Taxonomy" id="585013"/>
    <lineage>
        <taxon>Eukaryota</taxon>
        <taxon>Fungi</taxon>
        <taxon>Dikarya</taxon>
        <taxon>Basidiomycota</taxon>
        <taxon>Agaricomycotina</taxon>
        <taxon>Agaricomycetes</taxon>
        <taxon>Agaricomycetidae</taxon>
        <taxon>Agaricales</taxon>
        <taxon>Marasmiineae</taxon>
        <taxon>Marasmiaceae</taxon>
        <taxon>Marasmius</taxon>
    </lineage>
</organism>
<accession>A0ABR3F7X1</accession>
<feature type="non-terminal residue" evidence="1">
    <location>
        <position position="187"/>
    </location>
</feature>
<reference evidence="1 2" key="1">
    <citation type="submission" date="2024-02" db="EMBL/GenBank/DDBJ databases">
        <title>A draft genome for the cacao thread blight pathogen Marasmius crinis-equi.</title>
        <authorList>
            <person name="Cohen S.P."/>
            <person name="Baruah I.K."/>
            <person name="Amoako-Attah I."/>
            <person name="Bukari Y."/>
            <person name="Meinhardt L.W."/>
            <person name="Bailey B.A."/>
        </authorList>
    </citation>
    <scope>NUCLEOTIDE SEQUENCE [LARGE SCALE GENOMIC DNA]</scope>
    <source>
        <strain evidence="1 2">GH-76</strain>
    </source>
</reference>
<dbReference type="Gene3D" id="1.20.1290.10">
    <property type="entry name" value="AhpD-like"/>
    <property type="match status" value="1"/>
</dbReference>
<proteinExistence type="predicted"/>
<sequence>MDTDTDSSRIPSQSFLNELKALYNASNTDTSAWCCIAAVAFSGLNIPEAVPAIFEYGVRSEGIEGRVLARRIKDALFKVGLMYGFPKSINGLAALQKVLPKELQETETLRPDPTKDIEVIKRRGQEFMSHTYGETFDASLSFLKDIYPDLGGDFFMVSVCYGYIYGYTEILNAAETSLCIATAAIVA</sequence>
<dbReference type="InterPro" id="IPR052999">
    <property type="entry name" value="PTS1_Protein"/>
</dbReference>
<name>A0ABR3F7X1_9AGAR</name>
<dbReference type="PANTHER" id="PTHR28180">
    <property type="entry name" value="CONSERVED MITOCHONDRIAL PROTEIN-RELATED"/>
    <property type="match status" value="1"/>
</dbReference>